<dbReference type="PANTHER" id="PTHR43798">
    <property type="entry name" value="MONOACYLGLYCEROL LIPASE"/>
    <property type="match status" value="1"/>
</dbReference>
<dbReference type="InterPro" id="IPR000073">
    <property type="entry name" value="AB_hydrolase_1"/>
</dbReference>
<dbReference type="InterPro" id="IPR000639">
    <property type="entry name" value="Epox_hydrolase-like"/>
</dbReference>
<dbReference type="PRINTS" id="PR00111">
    <property type="entry name" value="ABHYDROLASE"/>
</dbReference>
<dbReference type="InterPro" id="IPR050266">
    <property type="entry name" value="AB_hydrolase_sf"/>
</dbReference>
<accession>A0ABT6X3F1</accession>
<dbReference type="Proteomes" id="UP001431902">
    <property type="component" value="Unassembled WGS sequence"/>
</dbReference>
<sequence length="290" mass="31886">MKLLPNFLPADLKRDLAGVQRHVTQCQGAATVWHTWGEADRPVVVLLHGGSGSWTHWVRNIAALRDAGWRVLVPDLPGFGDSELPSGCTDVDALPVHLHEGLRQLNPVGSVALVGFSFGGMAAALWLEAFPQDAQHLVLVGAPGMGFALPERIPLKGWRHLPTPEAQTEVHRHNLMALMLQDPTALDGLALSLHAANVQRDRMPRRRLSSTDIVAQALPRLTCRISAMYGEHDALYRWRLPEVHLAMQAWAKNWGQWHTVPGAGHWVQFEAAAPFNLALLNTLGLVPQTL</sequence>
<dbReference type="PANTHER" id="PTHR43798:SF33">
    <property type="entry name" value="HYDROLASE, PUTATIVE (AFU_ORTHOLOGUE AFUA_2G14860)-RELATED"/>
    <property type="match status" value="1"/>
</dbReference>
<evidence type="ECO:0000313" key="3">
    <source>
        <dbReference type="Proteomes" id="UP001431902"/>
    </source>
</evidence>
<gene>
    <name evidence="2" type="ORF">QLQ16_01630</name>
</gene>
<dbReference type="EMBL" id="JASGBH010000001">
    <property type="protein sequence ID" value="MDI9232533.1"/>
    <property type="molecule type" value="Genomic_DNA"/>
</dbReference>
<evidence type="ECO:0000259" key="1">
    <source>
        <dbReference type="Pfam" id="PF00561"/>
    </source>
</evidence>
<dbReference type="RefSeq" id="WP_283222939.1">
    <property type="nucleotide sequence ID" value="NZ_JASGBH010000001.1"/>
</dbReference>
<dbReference type="InterPro" id="IPR029058">
    <property type="entry name" value="AB_hydrolase_fold"/>
</dbReference>
<dbReference type="PRINTS" id="PR00412">
    <property type="entry name" value="EPOXHYDRLASE"/>
</dbReference>
<feature type="domain" description="AB hydrolase-1" evidence="1">
    <location>
        <begin position="42"/>
        <end position="151"/>
    </location>
</feature>
<keyword evidence="3" id="KW-1185">Reference proteome</keyword>
<dbReference type="Gene3D" id="3.40.50.1820">
    <property type="entry name" value="alpha/beta hydrolase"/>
    <property type="match status" value="1"/>
</dbReference>
<evidence type="ECO:0000313" key="2">
    <source>
        <dbReference type="EMBL" id="MDI9232533.1"/>
    </source>
</evidence>
<proteinExistence type="predicted"/>
<name>A0ABT6X3F1_9BURK</name>
<comment type="caution">
    <text evidence="2">The sequence shown here is derived from an EMBL/GenBank/DDBJ whole genome shotgun (WGS) entry which is preliminary data.</text>
</comment>
<dbReference type="GO" id="GO:0016787">
    <property type="term" value="F:hydrolase activity"/>
    <property type="evidence" value="ECO:0007669"/>
    <property type="project" value="UniProtKB-KW"/>
</dbReference>
<protein>
    <submittedName>
        <fullName evidence="2">Alpha/beta hydrolase</fullName>
    </submittedName>
</protein>
<keyword evidence="2" id="KW-0378">Hydrolase</keyword>
<organism evidence="2 3">
    <name type="scientific">Limnohabitans lacus</name>
    <dbReference type="NCBI Taxonomy" id="3045173"/>
    <lineage>
        <taxon>Bacteria</taxon>
        <taxon>Pseudomonadati</taxon>
        <taxon>Pseudomonadota</taxon>
        <taxon>Betaproteobacteria</taxon>
        <taxon>Burkholderiales</taxon>
        <taxon>Comamonadaceae</taxon>
        <taxon>Limnohabitans</taxon>
    </lineage>
</organism>
<reference evidence="2" key="1">
    <citation type="submission" date="2023-05" db="EMBL/GenBank/DDBJ databases">
        <title>Limnohabitans sp. strain HM2-2 Genome sequencing and assembly.</title>
        <authorList>
            <person name="Jung Y."/>
        </authorList>
    </citation>
    <scope>NUCLEOTIDE SEQUENCE</scope>
    <source>
        <strain evidence="2">HM2-2</strain>
    </source>
</reference>
<dbReference type="SUPFAM" id="SSF53474">
    <property type="entry name" value="alpha/beta-Hydrolases"/>
    <property type="match status" value="1"/>
</dbReference>
<dbReference type="Pfam" id="PF00561">
    <property type="entry name" value="Abhydrolase_1"/>
    <property type="match status" value="1"/>
</dbReference>